<dbReference type="Proteomes" id="UP000818624">
    <property type="component" value="Chromosome 4"/>
</dbReference>
<dbReference type="Pfam" id="PF04147">
    <property type="entry name" value="Nop14"/>
    <property type="match status" value="1"/>
</dbReference>
<evidence type="ECO:0000313" key="9">
    <source>
        <dbReference type="Proteomes" id="UP000818624"/>
    </source>
</evidence>
<gene>
    <name evidence="8" type="primary">NOP14</name>
    <name evidence="8" type="ORF">GLX27_003807</name>
</gene>
<evidence type="ECO:0000256" key="6">
    <source>
        <dbReference type="ARBA" id="ARBA00024695"/>
    </source>
</evidence>
<dbReference type="PANTHER" id="PTHR23183:SF0">
    <property type="entry name" value="NUCLEOLAR PROTEIN 14"/>
    <property type="match status" value="1"/>
</dbReference>
<evidence type="ECO:0000256" key="2">
    <source>
        <dbReference type="ARBA" id="ARBA00007466"/>
    </source>
</evidence>
<feature type="region of interest" description="Disordered" evidence="7">
    <location>
        <begin position="873"/>
        <end position="899"/>
    </location>
</feature>
<feature type="compositionally biased region" description="Basic and acidic residues" evidence="7">
    <location>
        <begin position="873"/>
        <end position="887"/>
    </location>
</feature>
<feature type="compositionally biased region" description="Acidic residues" evidence="7">
    <location>
        <begin position="358"/>
        <end position="401"/>
    </location>
</feature>
<evidence type="ECO:0000256" key="7">
    <source>
        <dbReference type="SAM" id="MobiDB-lite"/>
    </source>
</evidence>
<feature type="compositionally biased region" description="Basic and acidic residues" evidence="7">
    <location>
        <begin position="268"/>
        <end position="323"/>
    </location>
</feature>
<feature type="region of interest" description="Disordered" evidence="7">
    <location>
        <begin position="63"/>
        <end position="90"/>
    </location>
</feature>
<accession>A0ABY8EVE1</accession>
<proteinExistence type="inferred from homology"/>
<reference evidence="8 9" key="1">
    <citation type="journal article" date="2020" name="Elife">
        <title>Loss of centromere function drives karyotype evolution in closely related Malassezia species.</title>
        <authorList>
            <person name="Sankaranarayanan S.R."/>
            <person name="Ianiri G."/>
            <person name="Coelho M.A."/>
            <person name="Reza M.H."/>
            <person name="Thimmappa B.C."/>
            <person name="Ganguly P."/>
            <person name="Vadnala R.N."/>
            <person name="Sun S."/>
            <person name="Siddharthan R."/>
            <person name="Tellgren-Roth C."/>
            <person name="Dawson T.L."/>
            <person name="Heitman J."/>
            <person name="Sanyal K."/>
        </authorList>
    </citation>
    <scope>NUCLEOTIDE SEQUENCE [LARGE SCALE GENOMIC DNA]</scope>
    <source>
        <strain evidence="8">CBS14141</strain>
    </source>
</reference>
<keyword evidence="5" id="KW-0539">Nucleus</keyword>
<organism evidence="8 9">
    <name type="scientific">Malassezia furfur</name>
    <name type="common">Pityriasis versicolor infection agent</name>
    <name type="synonym">Pityrosporum furfur</name>
    <dbReference type="NCBI Taxonomy" id="55194"/>
    <lineage>
        <taxon>Eukaryota</taxon>
        <taxon>Fungi</taxon>
        <taxon>Dikarya</taxon>
        <taxon>Basidiomycota</taxon>
        <taxon>Ustilaginomycotina</taxon>
        <taxon>Malasseziomycetes</taxon>
        <taxon>Malasseziales</taxon>
        <taxon>Malasseziaceae</taxon>
        <taxon>Malassezia</taxon>
    </lineage>
</organism>
<feature type="region of interest" description="Disordered" evidence="7">
    <location>
        <begin position="1"/>
        <end position="51"/>
    </location>
</feature>
<protein>
    <submittedName>
        <fullName evidence="8">Nucleolar complex protein 14</fullName>
    </submittedName>
</protein>
<evidence type="ECO:0000313" key="8">
    <source>
        <dbReference type="EMBL" id="WFD49129.1"/>
    </source>
</evidence>
<feature type="region of interest" description="Disordered" evidence="7">
    <location>
        <begin position="415"/>
        <end position="436"/>
    </location>
</feature>
<sequence length="899" mass="100594">MGSKKGGSQLAQLRSGLRDAGVTTSKPKKGRKEDRDDRVGQYRREQRRKRLDALMSSLNAFDERTARAKNDVLGRKVKGTTGRPGASKSDAIQLRREKLLPELEARHRSSSFVDRRFGEYNPHLSVEDKMLQRFTHERQNRTGKTSLFDLNDDEEAGLTHYGQSLSGLDEMPDVMHEDDEEHGNMDAYETQGHFAGFAEGEGERSKNEVMKEIIAKSKLAKAERQKVKDADDEMRMELDEELGDIRSLLFSQKRDEEQDEDAAPKAPAPDDKSEAYDAFVREMAFERRARPQDRLKTAEELEEEQAKRLRDAEAARLRRMHGEPDEEEQDTHEEEEEATGRMRFGLGEGLDAKRPRDDEDEEDDEESDEDDEGDEGDEGEEGDEDEEEEKDSDADDSDADDADDAALARFERHLDAAEETAPGRHRTLPKRSEVPTLPFTFPCPSTHDELLDLLEEYGVQPSQLHTVVSRIRTLHAPHLDEKNPERLQRLLGVLIDHLLYRASQASGGDDAADVVVLNDLLLHIAELSKTYPARSAEHFVAKLAMMQRNLTRGLSRGALERTSHTWPALPELCLLRAAGIVWPTSDRWHPVATPLALLMAQYLAHARIRSLEDIAAALYLVSLLASDQRASRRLVPEALNVLYSVVAILLPPLRAKGAAPAKALAEEFGIPTPDVGAPHTAGLALREDAAPAAPVHLVPLLAHAPDTAQTRADLLGVAVQLLATWAELYAPSPAFVELFTPAAFLLEVGAAHVRAKQPRIGAHLGEAARALRAQLERALRARRALRLQAHRALSIASYAPKFDQQGFDPKRATDPDAERAQNAKLRALLKKERKGAIRELRKDAQFVAEAREQRRAEEDAAYKRKIDKITHGLQEERSEEKQLDRAKATLRKRAGKRAT</sequence>
<evidence type="ECO:0000256" key="5">
    <source>
        <dbReference type="ARBA" id="ARBA00023242"/>
    </source>
</evidence>
<keyword evidence="3" id="KW-0690">Ribosome biogenesis</keyword>
<name>A0ABY8EVE1_MALFU</name>
<comment type="subcellular location">
    <subcellularLocation>
        <location evidence="1">Nucleus</location>
        <location evidence="1">Nucleolus</location>
    </subcellularLocation>
</comment>
<evidence type="ECO:0000256" key="3">
    <source>
        <dbReference type="ARBA" id="ARBA00022517"/>
    </source>
</evidence>
<dbReference type="PANTHER" id="PTHR23183">
    <property type="entry name" value="NOP14"/>
    <property type="match status" value="1"/>
</dbReference>
<feature type="compositionally biased region" description="Basic and acidic residues" evidence="7">
    <location>
        <begin position="63"/>
        <end position="74"/>
    </location>
</feature>
<comment type="similarity">
    <text evidence="2">Belongs to the NOP14 family.</text>
</comment>
<feature type="compositionally biased region" description="Basic and acidic residues" evidence="7">
    <location>
        <begin position="31"/>
        <end position="44"/>
    </location>
</feature>
<feature type="compositionally biased region" description="Basic residues" evidence="7">
    <location>
        <begin position="888"/>
        <end position="899"/>
    </location>
</feature>
<evidence type="ECO:0000256" key="1">
    <source>
        <dbReference type="ARBA" id="ARBA00004604"/>
    </source>
</evidence>
<feature type="compositionally biased region" description="Acidic residues" evidence="7">
    <location>
        <begin position="324"/>
        <end position="337"/>
    </location>
</feature>
<dbReference type="EMBL" id="CP046237">
    <property type="protein sequence ID" value="WFD49129.1"/>
    <property type="molecule type" value="Genomic_DNA"/>
</dbReference>
<feature type="region of interest" description="Disordered" evidence="7">
    <location>
        <begin position="247"/>
        <end position="401"/>
    </location>
</feature>
<keyword evidence="4" id="KW-0698">rRNA processing</keyword>
<keyword evidence="9" id="KW-1185">Reference proteome</keyword>
<comment type="function">
    <text evidence="6">Involved in nucleolar processing of pre-18S ribosomal RNA. Has a role in the nuclear export of 40S pre-ribosomal subunit to the cytoplasm.</text>
</comment>
<dbReference type="InterPro" id="IPR007276">
    <property type="entry name" value="Nop14"/>
</dbReference>
<evidence type="ECO:0000256" key="4">
    <source>
        <dbReference type="ARBA" id="ARBA00022552"/>
    </source>
</evidence>